<name>A0A1P8AM82_ARATH</name>
<accession>A0A1P8AM82</accession>
<protein>
    <submittedName>
        <fullName evidence="2">Homeodomain-like superfamily protein</fullName>
    </submittedName>
</protein>
<dbReference type="Pfam" id="PF24904">
    <property type="entry name" value="RVE6"/>
    <property type="match status" value="1"/>
</dbReference>
<dbReference type="AlphaFoldDB" id="A0A1P8AM82"/>
<dbReference type="OrthoDB" id="118550at2759"/>
<dbReference type="EMBL" id="CP002684">
    <property type="protein sequence ID" value="ANM57766.1"/>
    <property type="molecule type" value="Genomic_DNA"/>
</dbReference>
<dbReference type="Araport" id="AT1G01520"/>
<reference evidence="3" key="2">
    <citation type="journal article" date="2017" name="Plant J.">
        <title>Araport11: a complete reannotation of the Arabidopsis thaliana reference genome.</title>
        <authorList>
            <person name="Cheng C.Y."/>
            <person name="Krishnakumar V."/>
            <person name="Chan A.P."/>
            <person name="Thibaud-Nissen F."/>
            <person name="Schobel S."/>
            <person name="Town C.D."/>
        </authorList>
    </citation>
    <scope>GENOME REANNOTATION</scope>
    <source>
        <strain evidence="3">cv. Columbia</strain>
    </source>
</reference>
<gene>
    <name evidence="2 4" type="primary">ASG4</name>
    <name evidence="2" type="synonym">ALTERED SEED GERMINATION 4</name>
    <name evidence="1 2" type="ordered locus">At1g01520</name>
    <name evidence="2" type="ORF">F22L4.18</name>
    <name evidence="2" type="ORF">F22L4_18</name>
</gene>
<dbReference type="RefSeq" id="NP_001320250.1">
    <property type="nucleotide sequence ID" value="NM_001331280.1"/>
</dbReference>
<proteinExistence type="predicted"/>
<evidence type="ECO:0000313" key="2">
    <source>
        <dbReference type="EMBL" id="ANM57766.1"/>
    </source>
</evidence>
<reference evidence="2 3" key="1">
    <citation type="journal article" date="2000" name="Nature">
        <title>Sequence and analysis of chromosome 1 of the plant Arabidopsis thaliana.</title>
        <authorList>
            <person name="Theologis A."/>
            <person name="Ecker J.R."/>
            <person name="Palm C.J."/>
            <person name="Federspiel N.A."/>
            <person name="Kaul S."/>
            <person name="White O."/>
            <person name="Alonso J."/>
            <person name="Altafi H."/>
            <person name="Araujo R."/>
            <person name="Bowman C.L."/>
            <person name="Brooks S.Y."/>
            <person name="Buehler E."/>
            <person name="Chan A."/>
            <person name="Chao Q."/>
            <person name="Chen H."/>
            <person name="Cheuk R.F."/>
            <person name="Chin C.W."/>
            <person name="Chung M.K."/>
            <person name="Conn L."/>
            <person name="Conway A.B."/>
            <person name="Conway A.R."/>
            <person name="Creasy T.H."/>
            <person name="Dewar K."/>
            <person name="Dunn P."/>
            <person name="Etgu P."/>
            <person name="Feldblyum T.V."/>
            <person name="Feng J."/>
            <person name="Fong B."/>
            <person name="Fujii C.Y."/>
            <person name="Gill J.E."/>
            <person name="Goldsmith A.D."/>
            <person name="Haas B."/>
            <person name="Hansen N.F."/>
            <person name="Hughes B."/>
            <person name="Huizar L."/>
            <person name="Hunter J.L."/>
            <person name="Jenkins J."/>
            <person name="Johnson-Hopson C."/>
            <person name="Khan S."/>
            <person name="Khaykin E."/>
            <person name="Kim C.J."/>
            <person name="Koo H.L."/>
            <person name="Kremenetskaia I."/>
            <person name="Kurtz D.B."/>
            <person name="Kwan A."/>
            <person name="Lam B."/>
            <person name="Langin-Hooper S."/>
            <person name="Lee A."/>
            <person name="Lee J.M."/>
            <person name="Lenz C.A."/>
            <person name="Li J.H."/>
            <person name="Li Y."/>
            <person name="Lin X."/>
            <person name="Liu S.X."/>
            <person name="Liu Z.A."/>
            <person name="Luros J.S."/>
            <person name="Maiti R."/>
            <person name="Marziali A."/>
            <person name="Militscher J."/>
            <person name="Miranda M."/>
            <person name="Nguyen M."/>
            <person name="Nierman W.C."/>
            <person name="Osborne B.I."/>
            <person name="Pai G."/>
            <person name="Peterson J."/>
            <person name="Pham P.K."/>
            <person name="Rizzo M."/>
            <person name="Rooney T."/>
            <person name="Rowley D."/>
            <person name="Sakano H."/>
            <person name="Salzberg S.L."/>
            <person name="Schwartz J.R."/>
            <person name="Shinn P."/>
            <person name="Southwick A.M."/>
            <person name="Sun H."/>
            <person name="Tallon L.J."/>
            <person name="Tambunga G."/>
            <person name="Toriumi M.J."/>
            <person name="Town C.D."/>
            <person name="Utterback T."/>
            <person name="Van Aken S."/>
            <person name="Vaysberg M."/>
            <person name="Vysotskaia V.S."/>
            <person name="Walker M."/>
            <person name="Wu D."/>
            <person name="Yu G."/>
            <person name="Fraser C.M."/>
            <person name="Venter J.C."/>
            <person name="Davis R.W."/>
        </authorList>
    </citation>
    <scope>NUCLEOTIDE SEQUENCE [LARGE SCALE GENOMIC DNA]</scope>
    <source>
        <strain evidence="3">cv. Columbia</strain>
    </source>
</reference>
<keyword evidence="3" id="KW-1185">Reference proteome</keyword>
<evidence type="ECO:0000313" key="1">
    <source>
        <dbReference type="Araport" id="AT1G01520"/>
    </source>
</evidence>
<dbReference type="TAIR" id="AT1G01520">
    <property type="gene designation" value="ASG4"/>
</dbReference>
<evidence type="ECO:0000313" key="3">
    <source>
        <dbReference type="Proteomes" id="UP000006548"/>
    </source>
</evidence>
<dbReference type="GeneID" id="839337"/>
<sequence length="203" mass="23004">MGLKNISHLLDQRGKPITHIHKKLLNVATLNLLSFYFRFCYFISFSHGYVFDAVTLSSSNALFQHDYLYNTNSHPVISTTRKHGLVHCDVSIPSSVIKEEFGVSENCCSTSSSRDKQRTRIVTETNDQESCGKPHRVAPNFAEVYNFIGSVFDPKTTGHVKRLKEMDPINLETVLLLMKNLSVNLTSPEFDEQRKLISSYNAS</sequence>
<dbReference type="ExpressionAtlas" id="A0A1P8AM82">
    <property type="expression patterns" value="baseline and differential"/>
</dbReference>
<dbReference type="Proteomes" id="UP000006548">
    <property type="component" value="Chromosome 1"/>
</dbReference>
<organism evidence="2 3">
    <name type="scientific">Arabidopsis thaliana</name>
    <name type="common">Mouse-ear cress</name>
    <dbReference type="NCBI Taxonomy" id="3702"/>
    <lineage>
        <taxon>Eukaryota</taxon>
        <taxon>Viridiplantae</taxon>
        <taxon>Streptophyta</taxon>
        <taxon>Embryophyta</taxon>
        <taxon>Tracheophyta</taxon>
        <taxon>Spermatophyta</taxon>
        <taxon>Magnoliopsida</taxon>
        <taxon>eudicotyledons</taxon>
        <taxon>Gunneridae</taxon>
        <taxon>Pentapetalae</taxon>
        <taxon>rosids</taxon>
        <taxon>malvids</taxon>
        <taxon>Brassicales</taxon>
        <taxon>Brassicaceae</taxon>
        <taxon>Camelineae</taxon>
        <taxon>Arabidopsis</taxon>
    </lineage>
</organism>
<dbReference type="GO" id="GO:0003677">
    <property type="term" value="F:DNA binding"/>
    <property type="evidence" value="ECO:0007669"/>
    <property type="project" value="UniProtKB-KW"/>
</dbReference>
<evidence type="ECO:0000313" key="4">
    <source>
        <dbReference type="TAIR" id="AT1G01520"/>
    </source>
</evidence>